<dbReference type="Proteomes" id="UP000838878">
    <property type="component" value="Chromosome 2"/>
</dbReference>
<evidence type="ECO:0000313" key="4">
    <source>
        <dbReference type="Proteomes" id="UP000838878"/>
    </source>
</evidence>
<keyword evidence="4" id="KW-1185">Reference proteome</keyword>
<feature type="chain" id="PRO_5035482979" evidence="2">
    <location>
        <begin position="22"/>
        <end position="105"/>
    </location>
</feature>
<gene>
    <name evidence="3" type="ORF">BINO364_LOCUS6798</name>
</gene>
<organism evidence="3 4">
    <name type="scientific">Brenthis ino</name>
    <name type="common">lesser marbled fritillary</name>
    <dbReference type="NCBI Taxonomy" id="405034"/>
    <lineage>
        <taxon>Eukaryota</taxon>
        <taxon>Metazoa</taxon>
        <taxon>Ecdysozoa</taxon>
        <taxon>Arthropoda</taxon>
        <taxon>Hexapoda</taxon>
        <taxon>Insecta</taxon>
        <taxon>Pterygota</taxon>
        <taxon>Neoptera</taxon>
        <taxon>Endopterygota</taxon>
        <taxon>Lepidoptera</taxon>
        <taxon>Glossata</taxon>
        <taxon>Ditrysia</taxon>
        <taxon>Papilionoidea</taxon>
        <taxon>Nymphalidae</taxon>
        <taxon>Heliconiinae</taxon>
        <taxon>Argynnini</taxon>
        <taxon>Brenthis</taxon>
    </lineage>
</organism>
<evidence type="ECO:0000256" key="1">
    <source>
        <dbReference type="SAM" id="MobiDB-lite"/>
    </source>
</evidence>
<feature type="non-terminal residue" evidence="3">
    <location>
        <position position="105"/>
    </location>
</feature>
<proteinExistence type="predicted"/>
<protein>
    <submittedName>
        <fullName evidence="3">Uncharacterized protein</fullName>
    </submittedName>
</protein>
<keyword evidence="2" id="KW-0732">Signal</keyword>
<name>A0A8J9YBR4_9NEOP</name>
<sequence length="105" mass="11183">MYSSSVWLVGWLGVRAGGAAALGAHRDLSRRRASDMVVVSESKGEGAGPARAAPSGAGAPTPLRNMLKRSQTVKEIVEIIKKYIVSIMEKLVFVNSLPDDITLFA</sequence>
<evidence type="ECO:0000313" key="3">
    <source>
        <dbReference type="EMBL" id="CAH0720585.1"/>
    </source>
</evidence>
<reference evidence="3" key="1">
    <citation type="submission" date="2021-12" db="EMBL/GenBank/DDBJ databases">
        <authorList>
            <person name="Martin H S."/>
        </authorList>
    </citation>
    <scope>NUCLEOTIDE SEQUENCE</scope>
</reference>
<feature type="signal peptide" evidence="2">
    <location>
        <begin position="1"/>
        <end position="21"/>
    </location>
</feature>
<feature type="region of interest" description="Disordered" evidence="1">
    <location>
        <begin position="39"/>
        <end position="63"/>
    </location>
</feature>
<accession>A0A8J9YBR4</accession>
<evidence type="ECO:0000256" key="2">
    <source>
        <dbReference type="SAM" id="SignalP"/>
    </source>
</evidence>
<dbReference type="EMBL" id="OV170222">
    <property type="protein sequence ID" value="CAH0720585.1"/>
    <property type="molecule type" value="Genomic_DNA"/>
</dbReference>
<dbReference type="AlphaFoldDB" id="A0A8J9YBR4"/>
<feature type="compositionally biased region" description="Low complexity" evidence="1">
    <location>
        <begin position="48"/>
        <end position="62"/>
    </location>
</feature>